<dbReference type="EMBL" id="NIQC01000012">
    <property type="protein sequence ID" value="OWZ83776.1"/>
    <property type="molecule type" value="Genomic_DNA"/>
</dbReference>
<dbReference type="FunFam" id="3.30.230.40:FF:000001">
    <property type="entry name" value="Imidazoleglycerol-phosphate dehydratase HisB"/>
    <property type="match status" value="1"/>
</dbReference>
<keyword evidence="5 6" id="KW-0456">Lyase</keyword>
<evidence type="ECO:0000256" key="6">
    <source>
        <dbReference type="HAMAP-Rule" id="MF_00076"/>
    </source>
</evidence>
<evidence type="ECO:0000313" key="8">
    <source>
        <dbReference type="EMBL" id="OWZ83776.1"/>
    </source>
</evidence>
<dbReference type="RefSeq" id="WP_089023526.1">
    <property type="nucleotide sequence ID" value="NZ_NIQC01000012.1"/>
</dbReference>
<organism evidence="8 9">
    <name type="scientific">Natranaerobius trueperi</name>
    <dbReference type="NCBI Taxonomy" id="759412"/>
    <lineage>
        <taxon>Bacteria</taxon>
        <taxon>Bacillati</taxon>
        <taxon>Bacillota</taxon>
        <taxon>Clostridia</taxon>
        <taxon>Natranaerobiales</taxon>
        <taxon>Natranaerobiaceae</taxon>
        <taxon>Natranaerobius</taxon>
    </lineage>
</organism>
<dbReference type="GO" id="GO:0005737">
    <property type="term" value="C:cytoplasm"/>
    <property type="evidence" value="ECO:0007669"/>
    <property type="project" value="UniProtKB-SubCell"/>
</dbReference>
<evidence type="ECO:0000313" key="9">
    <source>
        <dbReference type="Proteomes" id="UP000214588"/>
    </source>
</evidence>
<evidence type="ECO:0000256" key="7">
    <source>
        <dbReference type="RuleBase" id="RU000599"/>
    </source>
</evidence>
<dbReference type="OrthoDB" id="9790411at2"/>
<evidence type="ECO:0000256" key="4">
    <source>
        <dbReference type="ARBA" id="ARBA00023102"/>
    </source>
</evidence>
<dbReference type="PROSITE" id="PS00955">
    <property type="entry name" value="IGP_DEHYDRATASE_2"/>
    <property type="match status" value="1"/>
</dbReference>
<dbReference type="FunFam" id="3.30.230.40:FF:000003">
    <property type="entry name" value="Imidazoleglycerol-phosphate dehydratase HisB"/>
    <property type="match status" value="1"/>
</dbReference>
<dbReference type="Proteomes" id="UP000214588">
    <property type="component" value="Unassembled WGS sequence"/>
</dbReference>
<dbReference type="GO" id="GO:0000105">
    <property type="term" value="P:L-histidine biosynthetic process"/>
    <property type="evidence" value="ECO:0007669"/>
    <property type="project" value="UniProtKB-UniRule"/>
</dbReference>
<protein>
    <recommendedName>
        <fullName evidence="2 6">Imidazoleglycerol-phosphate dehydratase</fullName>
        <shortName evidence="6">IGPD</shortName>
        <ecNumber evidence="6 7">4.2.1.19</ecNumber>
    </recommendedName>
</protein>
<comment type="pathway">
    <text evidence="1 6 7">Amino-acid biosynthesis; L-histidine biosynthesis; L-histidine from 5-phospho-alpha-D-ribose 1-diphosphate: step 6/9.</text>
</comment>
<accession>A0A226BXQ4</accession>
<evidence type="ECO:0000256" key="2">
    <source>
        <dbReference type="ARBA" id="ARBA00016664"/>
    </source>
</evidence>
<dbReference type="InterPro" id="IPR020568">
    <property type="entry name" value="Ribosomal_Su5_D2-typ_SF"/>
</dbReference>
<dbReference type="UniPathway" id="UPA00031">
    <property type="reaction ID" value="UER00011"/>
</dbReference>
<reference evidence="8 9" key="1">
    <citation type="submission" date="2017-06" db="EMBL/GenBank/DDBJ databases">
        <title>Draft Genome Sequence of Natranaerobius trueperi halophilic, alkalithermophilic bacteria from soda lakes.</title>
        <authorList>
            <person name="Zhao B."/>
        </authorList>
    </citation>
    <scope>NUCLEOTIDE SEQUENCE [LARGE SCALE GENOMIC DNA]</scope>
    <source>
        <strain evidence="8 9">DSM 18760</strain>
    </source>
</reference>
<dbReference type="NCBIfam" id="NF002114">
    <property type="entry name" value="PRK00951.2-4"/>
    <property type="match status" value="1"/>
</dbReference>
<comment type="similarity">
    <text evidence="6 7">Belongs to the imidazoleglycerol-phosphate dehydratase family.</text>
</comment>
<keyword evidence="3 6" id="KW-0028">Amino-acid biosynthesis</keyword>
<dbReference type="CDD" id="cd07914">
    <property type="entry name" value="IGPD"/>
    <property type="match status" value="1"/>
</dbReference>
<gene>
    <name evidence="6 8" type="primary">hisB</name>
    <name evidence="8" type="ORF">CDO51_06695</name>
</gene>
<dbReference type="PANTHER" id="PTHR23133">
    <property type="entry name" value="IMIDAZOLEGLYCEROL-PHOSPHATE DEHYDRATASE HIS7"/>
    <property type="match status" value="1"/>
</dbReference>
<dbReference type="Gene3D" id="3.30.230.40">
    <property type="entry name" value="Imidazole glycerol phosphate dehydratase, domain 1"/>
    <property type="match status" value="2"/>
</dbReference>
<dbReference type="AlphaFoldDB" id="A0A226BXQ4"/>
<dbReference type="PANTHER" id="PTHR23133:SF2">
    <property type="entry name" value="IMIDAZOLEGLYCEROL-PHOSPHATE DEHYDRATASE"/>
    <property type="match status" value="1"/>
</dbReference>
<keyword evidence="6" id="KW-0963">Cytoplasm</keyword>
<dbReference type="InterPro" id="IPR000807">
    <property type="entry name" value="ImidazoleglycerolP_deHydtase"/>
</dbReference>
<evidence type="ECO:0000256" key="3">
    <source>
        <dbReference type="ARBA" id="ARBA00022605"/>
    </source>
</evidence>
<evidence type="ECO:0000256" key="5">
    <source>
        <dbReference type="ARBA" id="ARBA00023239"/>
    </source>
</evidence>
<proteinExistence type="inferred from homology"/>
<dbReference type="HAMAP" id="MF_00076">
    <property type="entry name" value="HisB"/>
    <property type="match status" value="1"/>
</dbReference>
<dbReference type="InterPro" id="IPR020565">
    <property type="entry name" value="ImidazoleglycerP_deHydtase_CS"/>
</dbReference>
<comment type="caution">
    <text evidence="8">The sequence shown here is derived from an EMBL/GenBank/DDBJ whole genome shotgun (WGS) entry which is preliminary data.</text>
</comment>
<dbReference type="SUPFAM" id="SSF54211">
    <property type="entry name" value="Ribosomal protein S5 domain 2-like"/>
    <property type="match status" value="2"/>
</dbReference>
<sequence>MTNEINRIGRACRMTSETNVEVKVNLDGEKQNSNIDTSSGFFNHMLKLFAYHAGFNLEVLGSGDTEIDDHHLVEDVGLVMGQAFKKALGDKSGINRYADIHLPMDEALVLVVTDISGRPHLTYDVYFQTERVGSFELPLIEEFLKSFVNEAKITLHVRKILGKDSHHIAEAIFKGLGRCLNDATTFNGEKYVIPSTKGTL</sequence>
<comment type="subcellular location">
    <subcellularLocation>
        <location evidence="6 7">Cytoplasm</location>
    </subcellularLocation>
</comment>
<dbReference type="EC" id="4.2.1.19" evidence="6 7"/>
<dbReference type="InterPro" id="IPR038494">
    <property type="entry name" value="IGPD_sf"/>
</dbReference>
<dbReference type="Pfam" id="PF00475">
    <property type="entry name" value="IGPD"/>
    <property type="match status" value="1"/>
</dbReference>
<dbReference type="NCBIfam" id="NF002111">
    <property type="entry name" value="PRK00951.2-1"/>
    <property type="match status" value="1"/>
</dbReference>
<dbReference type="PROSITE" id="PS00954">
    <property type="entry name" value="IGP_DEHYDRATASE_1"/>
    <property type="match status" value="1"/>
</dbReference>
<dbReference type="GO" id="GO:0004424">
    <property type="term" value="F:imidazoleglycerol-phosphate dehydratase activity"/>
    <property type="evidence" value="ECO:0007669"/>
    <property type="project" value="UniProtKB-UniRule"/>
</dbReference>
<evidence type="ECO:0000256" key="1">
    <source>
        <dbReference type="ARBA" id="ARBA00005047"/>
    </source>
</evidence>
<keyword evidence="9" id="KW-1185">Reference proteome</keyword>
<keyword evidence="4 6" id="KW-0368">Histidine biosynthesis</keyword>
<name>A0A226BXQ4_9FIRM</name>
<comment type="catalytic activity">
    <reaction evidence="6 7">
        <text>D-erythro-1-(imidazol-4-yl)glycerol 3-phosphate = 3-(imidazol-4-yl)-2-oxopropyl phosphate + H2O</text>
        <dbReference type="Rhea" id="RHEA:11040"/>
        <dbReference type="ChEBI" id="CHEBI:15377"/>
        <dbReference type="ChEBI" id="CHEBI:57766"/>
        <dbReference type="ChEBI" id="CHEBI:58278"/>
        <dbReference type="EC" id="4.2.1.19"/>
    </reaction>
</comment>